<keyword evidence="2" id="KW-1185">Reference proteome</keyword>
<reference evidence="1" key="1">
    <citation type="submission" date="2022-10" db="EMBL/GenBank/DDBJ databases">
        <title>Complete Genome of Trichothecium roseum strain YXFP-22015, a Plant Pathogen Isolated from Citrus.</title>
        <authorList>
            <person name="Wang Y."/>
            <person name="Zhu L."/>
        </authorList>
    </citation>
    <scope>NUCLEOTIDE SEQUENCE</scope>
    <source>
        <strain evidence="1">YXFP-22015</strain>
    </source>
</reference>
<comment type="caution">
    <text evidence="1">The sequence shown here is derived from an EMBL/GenBank/DDBJ whole genome shotgun (WGS) entry which is preliminary data.</text>
</comment>
<proteinExistence type="predicted"/>
<gene>
    <name evidence="1" type="ORF">N3K66_005909</name>
</gene>
<evidence type="ECO:0000313" key="2">
    <source>
        <dbReference type="Proteomes" id="UP001163324"/>
    </source>
</evidence>
<sequence>MATTNTQLDSGHRDHNQTSAPILPGSSKGPPKRLYNHPPALWDGLPVIDLDRLALREIDRRNALRSKKQVILKPKRKTNDIIRFARRGGPDLSHLRGYASIQDPRRDTQIEYVDWDEAGSSDSMMVLSTYNTAFECHLATHNVYTHGRNLEPDNLAELREALKKRRPSVSSSLTAKDYHAFVKSNDSVLTEQAVALRVMPKILGPDAAGYHCAEDLAMDGLARVVQGTPVPRPDYFDGVPYADVDPRIIAELKGSIVPMTHVDSIKCPLAPNFFLEIKGPKGGDPVILRRQICHYGSFGIRAMHALETVGRGQPAAADDDDDDGRATIPHVFTATYYSETAHLVIYCHYMSAPTTAATSAEDGVVGQGNPAYHMKLLKQYHLSDDFETFVQGVTALRNVRSMAKDVRDRLVEAANRSVREGKA</sequence>
<dbReference type="Proteomes" id="UP001163324">
    <property type="component" value="Chromosome 5"/>
</dbReference>
<dbReference type="EMBL" id="CM047944">
    <property type="protein sequence ID" value="KAI9899448.1"/>
    <property type="molecule type" value="Genomic_DNA"/>
</dbReference>
<name>A0ACC0V0K4_9HYPO</name>
<accession>A0ACC0V0K4</accession>
<protein>
    <submittedName>
        <fullName evidence="1">Uncharacterized protein</fullName>
    </submittedName>
</protein>
<organism evidence="1 2">
    <name type="scientific">Trichothecium roseum</name>
    <dbReference type="NCBI Taxonomy" id="47278"/>
    <lineage>
        <taxon>Eukaryota</taxon>
        <taxon>Fungi</taxon>
        <taxon>Dikarya</taxon>
        <taxon>Ascomycota</taxon>
        <taxon>Pezizomycotina</taxon>
        <taxon>Sordariomycetes</taxon>
        <taxon>Hypocreomycetidae</taxon>
        <taxon>Hypocreales</taxon>
        <taxon>Hypocreales incertae sedis</taxon>
        <taxon>Trichothecium</taxon>
    </lineage>
</organism>
<evidence type="ECO:0000313" key="1">
    <source>
        <dbReference type="EMBL" id="KAI9899448.1"/>
    </source>
</evidence>